<accession>A0A5R9Q4D0</accession>
<evidence type="ECO:0000313" key="4">
    <source>
        <dbReference type="EMBL" id="TLX48011.1"/>
    </source>
</evidence>
<dbReference type="RefSeq" id="WP_138479027.1">
    <property type="nucleotide sequence ID" value="NZ_PPSW01000007.1"/>
</dbReference>
<dbReference type="SUPFAM" id="SSF56925">
    <property type="entry name" value="OMPA-like"/>
    <property type="match status" value="1"/>
</dbReference>
<sequence>MKKRLIPSILCISSLYISSAQAENNWYAGASYGGQEISIPGRDFNTAGLIAGYEFNQFIALETRISIGTSGYSSVYSGTKDKYSEDIDSQGMFLLKASYPLLETLSIYGLVGYTSTKLEIEGVGAYNDINGNIVGSFQFANTETFNGASYGVGLDYQVTDSISIFFEHQVLPDFDPASVSESWKASTIGFTYAF</sequence>
<evidence type="ECO:0000259" key="3">
    <source>
        <dbReference type="Pfam" id="PF13505"/>
    </source>
</evidence>
<feature type="domain" description="Outer membrane protein beta-barrel" evidence="3">
    <location>
        <begin position="10"/>
        <end position="193"/>
    </location>
</feature>
<dbReference type="Gene3D" id="2.40.160.20">
    <property type="match status" value="1"/>
</dbReference>
<evidence type="ECO:0000256" key="2">
    <source>
        <dbReference type="SAM" id="SignalP"/>
    </source>
</evidence>
<keyword evidence="1 2" id="KW-0732">Signal</keyword>
<dbReference type="OrthoDB" id="6386495at2"/>
<reference evidence="4 5" key="1">
    <citation type="submission" date="2018-01" db="EMBL/GenBank/DDBJ databases">
        <title>Co-occurrence of chitin degradation, pigmentation and bioactivity in marine Pseudoalteromonas.</title>
        <authorList>
            <person name="Paulsen S."/>
            <person name="Gram L."/>
            <person name="Machado H."/>
        </authorList>
    </citation>
    <scope>NUCLEOTIDE SEQUENCE [LARGE SCALE GENOMIC DNA]</scope>
    <source>
        <strain evidence="4 5">S3663</strain>
    </source>
</reference>
<organism evidence="4 5">
    <name type="scientific">Pseudoalteromonas phenolica</name>
    <dbReference type="NCBI Taxonomy" id="161398"/>
    <lineage>
        <taxon>Bacteria</taxon>
        <taxon>Pseudomonadati</taxon>
        <taxon>Pseudomonadota</taxon>
        <taxon>Gammaproteobacteria</taxon>
        <taxon>Alteromonadales</taxon>
        <taxon>Pseudoalteromonadaceae</taxon>
        <taxon>Pseudoalteromonas</taxon>
    </lineage>
</organism>
<dbReference type="InterPro" id="IPR011250">
    <property type="entry name" value="OMP/PagP_B-barrel"/>
</dbReference>
<dbReference type="EMBL" id="PPSW01000007">
    <property type="protein sequence ID" value="TLX48011.1"/>
    <property type="molecule type" value="Genomic_DNA"/>
</dbReference>
<proteinExistence type="predicted"/>
<evidence type="ECO:0000256" key="1">
    <source>
        <dbReference type="ARBA" id="ARBA00022729"/>
    </source>
</evidence>
<dbReference type="Proteomes" id="UP000309186">
    <property type="component" value="Unassembled WGS sequence"/>
</dbReference>
<dbReference type="InterPro" id="IPR027385">
    <property type="entry name" value="Beta-barrel_OMP"/>
</dbReference>
<evidence type="ECO:0000313" key="5">
    <source>
        <dbReference type="Proteomes" id="UP000309186"/>
    </source>
</evidence>
<feature type="chain" id="PRO_5024371577" description="Outer membrane protein beta-barrel domain-containing protein" evidence="2">
    <location>
        <begin position="23"/>
        <end position="194"/>
    </location>
</feature>
<gene>
    <name evidence="4" type="ORF">C1E24_04200</name>
</gene>
<name>A0A5R9Q4D0_9GAMM</name>
<dbReference type="AlphaFoldDB" id="A0A5R9Q4D0"/>
<feature type="signal peptide" evidence="2">
    <location>
        <begin position="1"/>
        <end position="22"/>
    </location>
</feature>
<protein>
    <recommendedName>
        <fullName evidence="3">Outer membrane protein beta-barrel domain-containing protein</fullName>
    </recommendedName>
</protein>
<dbReference type="Pfam" id="PF13505">
    <property type="entry name" value="OMP_b-brl"/>
    <property type="match status" value="1"/>
</dbReference>
<comment type="caution">
    <text evidence="4">The sequence shown here is derived from an EMBL/GenBank/DDBJ whole genome shotgun (WGS) entry which is preliminary data.</text>
</comment>